<feature type="region of interest" description="Disordered" evidence="5">
    <location>
        <begin position="419"/>
        <end position="448"/>
    </location>
</feature>
<evidence type="ECO:0000256" key="5">
    <source>
        <dbReference type="SAM" id="MobiDB-lite"/>
    </source>
</evidence>
<dbReference type="eggNOG" id="COG0477">
    <property type="taxonomic scope" value="Bacteria"/>
</dbReference>
<protein>
    <submittedName>
        <fullName evidence="8">Membrane protein, putative</fullName>
    </submittedName>
</protein>
<evidence type="ECO:0000313" key="9">
    <source>
        <dbReference type="Proteomes" id="UP000003635"/>
    </source>
</evidence>
<dbReference type="RefSeq" id="WP_007254400.1">
    <property type="nucleotide sequence ID" value="NZ_CH724107.1"/>
</dbReference>
<dbReference type="Pfam" id="PF07690">
    <property type="entry name" value="MFS_1"/>
    <property type="match status" value="1"/>
</dbReference>
<dbReference type="GO" id="GO:0022857">
    <property type="term" value="F:transmembrane transporter activity"/>
    <property type="evidence" value="ECO:0007669"/>
    <property type="project" value="InterPro"/>
</dbReference>
<keyword evidence="9" id="KW-1185">Reference proteome</keyword>
<feature type="transmembrane region" description="Helical" evidence="6">
    <location>
        <begin position="290"/>
        <end position="312"/>
    </location>
</feature>
<dbReference type="InterPro" id="IPR011701">
    <property type="entry name" value="MFS"/>
</dbReference>
<sequence>MIQVLGSAWPLLLGLFMLMVGNGLQGTLLGVRGALEGFSTLEMSVVMSAYFVGFLGGSRLAPEMIRRVGHVRVFAALGSAISAILILYPTLVSPWAWTLGRVIIGFCFAGVYVTAESWLNNSATNETRGQALSLYMIVQMGGIVTAQYLLLLGDAGGFVLFVIPSVLVSLAFAPILLSVSPTPAFATTKPLNLKRLVEASPLASVGMILLGGVFAAQFGMAAVYATRAGMTLAQISVFVSAIYIAGLLFQYPIGWLSDRYDRRLVIIGASLGGGVGALVGATLGGSSFGALLFAAAMMGGTSNPLYSLLIAYANDFLEPEDMAAASAGFIFINGLGAIAGPITVGYMMDLLGAPGYWGFVAVLMLAIAAYGLYRTVRRPHVSTVSETVPYAKVIASASPLAVELAQEVYIEAEAEEAAAVQDEAAAEPWPAPEGQGATREQSDAQSPR</sequence>
<dbReference type="PANTHER" id="PTHR23521">
    <property type="entry name" value="TRANSPORTER MFS SUPERFAMILY"/>
    <property type="match status" value="1"/>
</dbReference>
<dbReference type="PROSITE" id="PS50850">
    <property type="entry name" value="MFS"/>
    <property type="match status" value="1"/>
</dbReference>
<feature type="transmembrane region" description="Helical" evidence="6">
    <location>
        <begin position="200"/>
        <end position="225"/>
    </location>
</feature>
<feature type="transmembrane region" description="Helical" evidence="6">
    <location>
        <begin position="157"/>
        <end position="179"/>
    </location>
</feature>
<dbReference type="OrthoDB" id="9810614at2"/>
<feature type="transmembrane region" description="Helical" evidence="6">
    <location>
        <begin position="131"/>
        <end position="151"/>
    </location>
</feature>
<comment type="caution">
    <text evidence="8">The sequence shown here is derived from an EMBL/GenBank/DDBJ whole genome shotgun (WGS) entry which is preliminary data.</text>
</comment>
<keyword evidence="2 6" id="KW-0812">Transmembrane</keyword>
<feature type="transmembrane region" description="Helical" evidence="6">
    <location>
        <begin position="324"/>
        <end position="348"/>
    </location>
</feature>
<dbReference type="PANTHER" id="PTHR23521:SF3">
    <property type="entry name" value="MFS TRANSPORTER"/>
    <property type="match status" value="1"/>
</dbReference>
<dbReference type="InterPro" id="IPR005828">
    <property type="entry name" value="MFS_sugar_transport-like"/>
</dbReference>
<gene>
    <name evidence="8" type="ORF">OG2516_04361</name>
</gene>
<reference evidence="8 9" key="1">
    <citation type="journal article" date="2010" name="J. Bacteriol.">
        <title>Genome sequences of Oceanicola granulosus HTCC2516(T) and Oceanicola batsensis HTCC2597(TDelta).</title>
        <authorList>
            <person name="Thrash J.C."/>
            <person name="Cho J.C."/>
            <person name="Vergin K.L."/>
            <person name="Giovannoni S.J."/>
        </authorList>
    </citation>
    <scope>NUCLEOTIDE SEQUENCE [LARGE SCALE GENOMIC DNA]</scope>
    <source>
        <strain evidence="9">ATCC BAA-861 / DSM 15982 / KCTC 12143 / HTCC2516</strain>
    </source>
</reference>
<dbReference type="SUPFAM" id="SSF103473">
    <property type="entry name" value="MFS general substrate transporter"/>
    <property type="match status" value="1"/>
</dbReference>
<dbReference type="GO" id="GO:0005886">
    <property type="term" value="C:plasma membrane"/>
    <property type="evidence" value="ECO:0007669"/>
    <property type="project" value="TreeGrafter"/>
</dbReference>
<dbReference type="Pfam" id="PF00083">
    <property type="entry name" value="Sugar_tr"/>
    <property type="match status" value="1"/>
</dbReference>
<dbReference type="CDD" id="cd17477">
    <property type="entry name" value="MFS_YcaD_like"/>
    <property type="match status" value="1"/>
</dbReference>
<dbReference type="InterPro" id="IPR020846">
    <property type="entry name" value="MFS_dom"/>
</dbReference>
<keyword evidence="4 6" id="KW-0472">Membrane</keyword>
<feature type="transmembrane region" description="Helical" evidence="6">
    <location>
        <begin position="43"/>
        <end position="61"/>
    </location>
</feature>
<feature type="compositionally biased region" description="Low complexity" evidence="5">
    <location>
        <begin position="419"/>
        <end position="428"/>
    </location>
</feature>
<evidence type="ECO:0000256" key="2">
    <source>
        <dbReference type="ARBA" id="ARBA00022692"/>
    </source>
</evidence>
<evidence type="ECO:0000256" key="1">
    <source>
        <dbReference type="ARBA" id="ARBA00004370"/>
    </source>
</evidence>
<evidence type="ECO:0000256" key="6">
    <source>
        <dbReference type="SAM" id="Phobius"/>
    </source>
</evidence>
<dbReference type="InterPro" id="IPR047200">
    <property type="entry name" value="MFS_YcaD-like"/>
</dbReference>
<dbReference type="AlphaFoldDB" id="Q2CD34"/>
<dbReference type="EMBL" id="AAOT01000026">
    <property type="protein sequence ID" value="EAR50542.1"/>
    <property type="molecule type" value="Genomic_DNA"/>
</dbReference>
<dbReference type="Gene3D" id="1.20.1250.20">
    <property type="entry name" value="MFS general substrate transporter like domains"/>
    <property type="match status" value="2"/>
</dbReference>
<feature type="transmembrane region" description="Helical" evidence="6">
    <location>
        <begin position="98"/>
        <end position="119"/>
    </location>
</feature>
<keyword evidence="3 6" id="KW-1133">Transmembrane helix</keyword>
<feature type="transmembrane region" description="Helical" evidence="6">
    <location>
        <begin position="264"/>
        <end position="284"/>
    </location>
</feature>
<feature type="transmembrane region" description="Helical" evidence="6">
    <location>
        <begin position="73"/>
        <end position="92"/>
    </location>
</feature>
<evidence type="ECO:0000256" key="4">
    <source>
        <dbReference type="ARBA" id="ARBA00023136"/>
    </source>
</evidence>
<organism evidence="8 9">
    <name type="scientific">Oceanicola granulosus (strain ATCC BAA-861 / DSM 15982 / KCTC 12143 / HTCC2516)</name>
    <dbReference type="NCBI Taxonomy" id="314256"/>
    <lineage>
        <taxon>Bacteria</taxon>
        <taxon>Pseudomonadati</taxon>
        <taxon>Pseudomonadota</taxon>
        <taxon>Alphaproteobacteria</taxon>
        <taxon>Rhodobacterales</taxon>
        <taxon>Roseobacteraceae</taxon>
        <taxon>Oceanicola</taxon>
    </lineage>
</organism>
<dbReference type="STRING" id="314256.OG2516_04361"/>
<evidence type="ECO:0000313" key="8">
    <source>
        <dbReference type="EMBL" id="EAR50542.1"/>
    </source>
</evidence>
<proteinExistence type="predicted"/>
<comment type="subcellular location">
    <subcellularLocation>
        <location evidence="1">Membrane</location>
    </subcellularLocation>
</comment>
<dbReference type="HOGENOM" id="CLU_035018_1_1_5"/>
<dbReference type="Proteomes" id="UP000003635">
    <property type="component" value="Unassembled WGS sequence"/>
</dbReference>
<evidence type="ECO:0000259" key="7">
    <source>
        <dbReference type="PROSITE" id="PS50850"/>
    </source>
</evidence>
<accession>Q2CD34</accession>
<name>Q2CD34_OCEGH</name>
<feature type="domain" description="Major facilitator superfamily (MFS) profile" evidence="7">
    <location>
        <begin position="7"/>
        <end position="378"/>
    </location>
</feature>
<feature type="transmembrane region" description="Helical" evidence="6">
    <location>
        <begin position="231"/>
        <end position="252"/>
    </location>
</feature>
<evidence type="ECO:0000256" key="3">
    <source>
        <dbReference type="ARBA" id="ARBA00022989"/>
    </source>
</evidence>
<feature type="transmembrane region" description="Helical" evidence="6">
    <location>
        <begin position="354"/>
        <end position="373"/>
    </location>
</feature>
<dbReference type="InterPro" id="IPR036259">
    <property type="entry name" value="MFS_trans_sf"/>
</dbReference>